<dbReference type="Pfam" id="PF11778">
    <property type="entry name" value="SID"/>
    <property type="match status" value="1"/>
</dbReference>
<name>A0A099NZA2_PICKU</name>
<dbReference type="Pfam" id="PF00010">
    <property type="entry name" value="HLH"/>
    <property type="match status" value="1"/>
</dbReference>
<dbReference type="HOGENOM" id="CLU_516837_0_0_1"/>
<dbReference type="Gene3D" id="4.10.280.10">
    <property type="entry name" value="Helix-loop-helix DNA-binding domain"/>
    <property type="match status" value="1"/>
</dbReference>
<evidence type="ECO:0000313" key="4">
    <source>
        <dbReference type="EMBL" id="KGK37196.1"/>
    </source>
</evidence>
<proteinExistence type="predicted"/>
<dbReference type="SUPFAM" id="SSF47459">
    <property type="entry name" value="HLH, helix-loop-helix DNA-binding domain"/>
    <property type="match status" value="1"/>
</dbReference>
<dbReference type="Proteomes" id="UP000029867">
    <property type="component" value="Unassembled WGS sequence"/>
</dbReference>
<protein>
    <recommendedName>
        <fullName evidence="3">BHLH domain-containing protein</fullName>
    </recommendedName>
</protein>
<gene>
    <name evidence="4" type="ORF">JL09_g3660</name>
</gene>
<feature type="region of interest" description="Disordered" evidence="2">
    <location>
        <begin position="142"/>
        <end position="162"/>
    </location>
</feature>
<dbReference type="AlphaFoldDB" id="A0A099NZA2"/>
<evidence type="ECO:0000259" key="3">
    <source>
        <dbReference type="Pfam" id="PF00010"/>
    </source>
</evidence>
<dbReference type="GO" id="GO:0046983">
    <property type="term" value="F:protein dimerization activity"/>
    <property type="evidence" value="ECO:0007669"/>
    <property type="project" value="InterPro"/>
</dbReference>
<reference evidence="5" key="1">
    <citation type="journal article" date="2014" name="Microb. Cell Fact.">
        <title>Exploiting Issatchenkia orientalis SD108 for succinic acid production.</title>
        <authorList>
            <person name="Xiao H."/>
            <person name="Shao Z."/>
            <person name="Jiang Y."/>
            <person name="Dole S."/>
            <person name="Zhao H."/>
        </authorList>
    </citation>
    <scope>NUCLEOTIDE SEQUENCE [LARGE SCALE GENOMIC DNA]</scope>
    <source>
        <strain evidence="5">SD108</strain>
    </source>
</reference>
<comment type="caution">
    <text evidence="4">The sequence shown here is derived from an EMBL/GenBank/DDBJ whole genome shotgun (WGS) entry which is preliminary data.</text>
</comment>
<feature type="domain" description="BHLH" evidence="3">
    <location>
        <begin position="154"/>
        <end position="186"/>
    </location>
</feature>
<evidence type="ECO:0000313" key="5">
    <source>
        <dbReference type="Proteomes" id="UP000029867"/>
    </source>
</evidence>
<keyword evidence="1" id="KW-0175">Coiled coil</keyword>
<sequence length="527" mass="58631">MATPEHHDQQIDFDQAASLLLESPQYGYPIASPNFDQIGQLLLSPNSASFVDSLYGSTNPLASAGSMGHEGSGISLELLTNTETIALESFLDSIANEQTTVPAAADITTTADIAVSKGTSSIATDTDLVQTTPARKTNRGIARQTAVGQPTNSRKLQHNETEQRRRDAIKSAFDRLNSLVLDSKFDLEGLTRPTSSRKPKHLNLNLNSPNSTTSLSSQLPRISDEHFKEILEKKKRARKTSKTEHVQRVDADTLPVRVDRITSSTPITESHNDADLKLKELQERIEQLAIENSDLASENKSLNDRLDQLEQDLQYNSHLLSKERDLNKSLVSNYDSKLKSLNSQLELDNSTIEILRNDNSTLQSELADLKGLLSARDIAISNLNSELSNERNKSSNLNVQVAKLSTQIQGSENVLKLSNDYFGSKYSLLEMDKIDSLSLFESQNLLKNIVHVLNVNFTGLKSSILFIRDEVFPFFNKIHNLLHSRKSGNLLVVNNSANLTLSDRENLKQCMHLLIEDVESLKQSENR</sequence>
<dbReference type="InterPro" id="IPR036638">
    <property type="entry name" value="HLH_DNA-bd_sf"/>
</dbReference>
<dbReference type="InterPro" id="IPR021750">
    <property type="entry name" value="Sid4-like"/>
</dbReference>
<organism evidence="4 5">
    <name type="scientific">Pichia kudriavzevii</name>
    <name type="common">Yeast</name>
    <name type="synonym">Issatchenkia orientalis</name>
    <dbReference type="NCBI Taxonomy" id="4909"/>
    <lineage>
        <taxon>Eukaryota</taxon>
        <taxon>Fungi</taxon>
        <taxon>Dikarya</taxon>
        <taxon>Ascomycota</taxon>
        <taxon>Saccharomycotina</taxon>
        <taxon>Pichiomycetes</taxon>
        <taxon>Pichiales</taxon>
        <taxon>Pichiaceae</taxon>
        <taxon>Pichia</taxon>
    </lineage>
</organism>
<dbReference type="VEuPathDB" id="FungiDB:C5L36_0E02460"/>
<accession>A0A099NZA2</accession>
<dbReference type="EMBL" id="JQFK01000042">
    <property type="protein sequence ID" value="KGK37196.1"/>
    <property type="molecule type" value="Genomic_DNA"/>
</dbReference>
<feature type="compositionally biased region" description="Low complexity" evidence="2">
    <location>
        <begin position="202"/>
        <end position="219"/>
    </location>
</feature>
<dbReference type="InterPro" id="IPR011598">
    <property type="entry name" value="bHLH_dom"/>
</dbReference>
<evidence type="ECO:0000256" key="1">
    <source>
        <dbReference type="SAM" id="Coils"/>
    </source>
</evidence>
<evidence type="ECO:0000256" key="2">
    <source>
        <dbReference type="SAM" id="MobiDB-lite"/>
    </source>
</evidence>
<feature type="coiled-coil region" evidence="1">
    <location>
        <begin position="338"/>
        <end position="400"/>
    </location>
</feature>
<feature type="region of interest" description="Disordered" evidence="2">
    <location>
        <begin position="191"/>
        <end position="219"/>
    </location>
</feature>
<dbReference type="VEuPathDB" id="FungiDB:C5L36_0E02450"/>
<feature type="coiled-coil region" evidence="1">
    <location>
        <begin position="271"/>
        <end position="312"/>
    </location>
</feature>